<evidence type="ECO:0000259" key="6">
    <source>
        <dbReference type="SMART" id="SM01383"/>
    </source>
</evidence>
<dbReference type="PANTHER" id="PTHR13691:SF5">
    <property type="entry name" value="LARGE RIBOSOMAL SUBUNIT PROTEIN UL2M"/>
    <property type="match status" value="1"/>
</dbReference>
<dbReference type="InterPro" id="IPR022671">
    <property type="entry name" value="Ribosomal_uL2_CS"/>
</dbReference>
<organism evidence="7">
    <name type="scientific">marine metagenome</name>
    <dbReference type="NCBI Taxonomy" id="408172"/>
    <lineage>
        <taxon>unclassified sequences</taxon>
        <taxon>metagenomes</taxon>
        <taxon>ecological metagenomes</taxon>
    </lineage>
</organism>
<dbReference type="SMART" id="SM01382">
    <property type="entry name" value="Ribosomal_L2_C"/>
    <property type="match status" value="1"/>
</dbReference>
<dbReference type="GO" id="GO:0032543">
    <property type="term" value="P:mitochondrial translation"/>
    <property type="evidence" value="ECO:0007669"/>
    <property type="project" value="TreeGrafter"/>
</dbReference>
<keyword evidence="3" id="KW-0687">Ribonucleoprotein</keyword>
<protein>
    <submittedName>
        <fullName evidence="7">Uncharacterized protein</fullName>
    </submittedName>
</protein>
<dbReference type="FunFam" id="2.30.30.30:FF:000001">
    <property type="entry name" value="50S ribosomal protein L2"/>
    <property type="match status" value="1"/>
</dbReference>
<dbReference type="PIRSF" id="PIRSF002158">
    <property type="entry name" value="Ribosomal_L2"/>
    <property type="match status" value="1"/>
</dbReference>
<feature type="region of interest" description="Disordered" evidence="4">
    <location>
        <begin position="207"/>
        <end position="257"/>
    </location>
</feature>
<name>A0A382BRT6_9ZZZZ</name>
<dbReference type="NCBIfam" id="TIGR01171">
    <property type="entry name" value="rplB_bact"/>
    <property type="match status" value="1"/>
</dbReference>
<evidence type="ECO:0000256" key="2">
    <source>
        <dbReference type="ARBA" id="ARBA00022980"/>
    </source>
</evidence>
<proteinExistence type="inferred from homology"/>
<dbReference type="GO" id="GO:0005762">
    <property type="term" value="C:mitochondrial large ribosomal subunit"/>
    <property type="evidence" value="ECO:0007669"/>
    <property type="project" value="TreeGrafter"/>
</dbReference>
<evidence type="ECO:0000259" key="5">
    <source>
        <dbReference type="SMART" id="SM01382"/>
    </source>
</evidence>
<reference evidence="7" key="1">
    <citation type="submission" date="2018-05" db="EMBL/GenBank/DDBJ databases">
        <authorList>
            <person name="Lanie J.A."/>
            <person name="Ng W.-L."/>
            <person name="Kazmierczak K.M."/>
            <person name="Andrzejewski T.M."/>
            <person name="Davidsen T.M."/>
            <person name="Wayne K.J."/>
            <person name="Tettelin H."/>
            <person name="Glass J.I."/>
            <person name="Rusch D."/>
            <person name="Podicherti R."/>
            <person name="Tsui H.-C.T."/>
            <person name="Winkler M.E."/>
        </authorList>
    </citation>
    <scope>NUCLEOTIDE SEQUENCE</scope>
</reference>
<dbReference type="EMBL" id="UINC01030847">
    <property type="protein sequence ID" value="SVB15897.1"/>
    <property type="molecule type" value="Genomic_DNA"/>
</dbReference>
<evidence type="ECO:0000256" key="3">
    <source>
        <dbReference type="ARBA" id="ARBA00023274"/>
    </source>
</evidence>
<dbReference type="InterPro" id="IPR014726">
    <property type="entry name" value="Ribosomal_uL2_dom3"/>
</dbReference>
<keyword evidence="2" id="KW-0689">Ribosomal protein</keyword>
<dbReference type="Gene3D" id="2.40.50.140">
    <property type="entry name" value="Nucleic acid-binding proteins"/>
    <property type="match status" value="1"/>
</dbReference>
<dbReference type="Gene3D" id="4.10.950.10">
    <property type="entry name" value="Ribosomal protein L2, domain 3"/>
    <property type="match status" value="1"/>
</dbReference>
<dbReference type="AlphaFoldDB" id="A0A382BRT6"/>
<sequence>MISKNHLWRGDSYKSLTRPLKSTGGRNNQGKITSRRMGGAAKRKYRLIDFKRNNLDIKGEIIRNEYDPNRSTFISLVKYEDGEYRYILCPQNLKIGDKIVSGKKVEIKEGNCLPLKNIPVGTNVHNIELKPGAGGQLIRSAGTSAQITSKEETNVQVKLVSGEIRYINKNCFATVGVLSNPDQKNIKLGKAGRKRYLGYRPKVRGVVMNPVDHPHGGGEGRTSGGRHPVTPWGVSTKGKKTRRNKSTNAFIIKRRKK</sequence>
<dbReference type="Pfam" id="PF03947">
    <property type="entry name" value="Ribosomal_L2_C"/>
    <property type="match status" value="1"/>
</dbReference>
<dbReference type="SUPFAM" id="SSF50249">
    <property type="entry name" value="Nucleic acid-binding proteins"/>
    <property type="match status" value="1"/>
</dbReference>
<dbReference type="PANTHER" id="PTHR13691">
    <property type="entry name" value="RIBOSOMAL PROTEIN L2"/>
    <property type="match status" value="1"/>
</dbReference>
<feature type="domain" description="Large ribosomal subunit protein uL2 C-terminal" evidence="5">
    <location>
        <begin position="107"/>
        <end position="235"/>
    </location>
</feature>
<dbReference type="GO" id="GO:0003723">
    <property type="term" value="F:RNA binding"/>
    <property type="evidence" value="ECO:0007669"/>
    <property type="project" value="InterPro"/>
</dbReference>
<dbReference type="InterPro" id="IPR005880">
    <property type="entry name" value="Ribosomal_uL2_bac/org-type"/>
</dbReference>
<evidence type="ECO:0000256" key="1">
    <source>
        <dbReference type="ARBA" id="ARBA00005636"/>
    </source>
</evidence>
<evidence type="ECO:0000313" key="7">
    <source>
        <dbReference type="EMBL" id="SVB15897.1"/>
    </source>
</evidence>
<dbReference type="InterPro" id="IPR012340">
    <property type="entry name" value="NA-bd_OB-fold"/>
</dbReference>
<dbReference type="InterPro" id="IPR022669">
    <property type="entry name" value="Ribosomal_uL2_C"/>
</dbReference>
<gene>
    <name evidence="7" type="ORF">METZ01_LOCUS168751</name>
</gene>
<dbReference type="SUPFAM" id="SSF50104">
    <property type="entry name" value="Translation proteins SH3-like domain"/>
    <property type="match status" value="1"/>
</dbReference>
<dbReference type="InterPro" id="IPR022666">
    <property type="entry name" value="Ribosomal_uL2_RNA-bd_dom"/>
</dbReference>
<accession>A0A382BRT6</accession>
<dbReference type="Pfam" id="PF00181">
    <property type="entry name" value="Ribosomal_L2_N"/>
    <property type="match status" value="1"/>
</dbReference>
<dbReference type="SMART" id="SM01383">
    <property type="entry name" value="Ribosomal_L2"/>
    <property type="match status" value="1"/>
</dbReference>
<dbReference type="Gene3D" id="2.30.30.30">
    <property type="match status" value="1"/>
</dbReference>
<dbReference type="PROSITE" id="PS00467">
    <property type="entry name" value="RIBOSOMAL_L2"/>
    <property type="match status" value="1"/>
</dbReference>
<feature type="domain" description="Large ribosomal subunit protein uL2 RNA-binding" evidence="6">
    <location>
        <begin position="25"/>
        <end position="101"/>
    </location>
</feature>
<dbReference type="InterPro" id="IPR008991">
    <property type="entry name" value="Translation_prot_SH3-like_sf"/>
</dbReference>
<dbReference type="InterPro" id="IPR002171">
    <property type="entry name" value="Ribosomal_uL2"/>
</dbReference>
<dbReference type="GO" id="GO:0003735">
    <property type="term" value="F:structural constituent of ribosome"/>
    <property type="evidence" value="ECO:0007669"/>
    <property type="project" value="InterPro"/>
</dbReference>
<dbReference type="HAMAP" id="MF_01320_B">
    <property type="entry name" value="Ribosomal_uL2_B"/>
    <property type="match status" value="1"/>
</dbReference>
<comment type="similarity">
    <text evidence="1">Belongs to the universal ribosomal protein uL2 family.</text>
</comment>
<dbReference type="GO" id="GO:0016740">
    <property type="term" value="F:transferase activity"/>
    <property type="evidence" value="ECO:0007669"/>
    <property type="project" value="InterPro"/>
</dbReference>
<dbReference type="FunFam" id="4.10.950.10:FF:000001">
    <property type="entry name" value="50S ribosomal protein L2"/>
    <property type="match status" value="1"/>
</dbReference>
<evidence type="ECO:0000256" key="4">
    <source>
        <dbReference type="SAM" id="MobiDB-lite"/>
    </source>
</evidence>
<dbReference type="InterPro" id="IPR014722">
    <property type="entry name" value="Rib_uL2_dom2"/>
</dbReference>
<feature type="region of interest" description="Disordered" evidence="4">
    <location>
        <begin position="15"/>
        <end position="39"/>
    </location>
</feature>